<keyword evidence="8" id="KW-1185">Reference proteome</keyword>
<feature type="transmembrane region" description="Helical" evidence="5">
    <location>
        <begin position="100"/>
        <end position="118"/>
    </location>
</feature>
<dbReference type="SUPFAM" id="SSF57850">
    <property type="entry name" value="RING/U-box"/>
    <property type="match status" value="1"/>
</dbReference>
<evidence type="ECO:0000259" key="6">
    <source>
        <dbReference type="PROSITE" id="PS50089"/>
    </source>
</evidence>
<evidence type="ECO:0000313" key="8">
    <source>
        <dbReference type="Proteomes" id="UP001162131"/>
    </source>
</evidence>
<evidence type="ECO:0000256" key="2">
    <source>
        <dbReference type="ARBA" id="ARBA00022771"/>
    </source>
</evidence>
<reference evidence="7" key="1">
    <citation type="submission" date="2021-09" db="EMBL/GenBank/DDBJ databases">
        <authorList>
            <consortium name="AG Swart"/>
            <person name="Singh M."/>
            <person name="Singh A."/>
            <person name="Seah K."/>
            <person name="Emmerich C."/>
        </authorList>
    </citation>
    <scope>NUCLEOTIDE SEQUENCE</scope>
    <source>
        <strain evidence="7">ATCC30299</strain>
    </source>
</reference>
<keyword evidence="2 4" id="KW-0863">Zinc-finger</keyword>
<feature type="domain" description="RING-type" evidence="6">
    <location>
        <begin position="13"/>
        <end position="54"/>
    </location>
</feature>
<keyword evidence="5" id="KW-0472">Membrane</keyword>
<dbReference type="Gene3D" id="3.30.40.10">
    <property type="entry name" value="Zinc/RING finger domain, C3HC4 (zinc finger)"/>
    <property type="match status" value="1"/>
</dbReference>
<dbReference type="AlphaFoldDB" id="A0AAU9JCT8"/>
<keyword evidence="5" id="KW-0812">Transmembrane</keyword>
<keyword evidence="3" id="KW-0862">Zinc</keyword>
<dbReference type="GO" id="GO:0008270">
    <property type="term" value="F:zinc ion binding"/>
    <property type="evidence" value="ECO:0007669"/>
    <property type="project" value="UniProtKB-KW"/>
</dbReference>
<evidence type="ECO:0000256" key="1">
    <source>
        <dbReference type="ARBA" id="ARBA00022723"/>
    </source>
</evidence>
<name>A0AAU9JCT8_9CILI</name>
<dbReference type="Pfam" id="PF13445">
    <property type="entry name" value="zf-RING_UBOX"/>
    <property type="match status" value="1"/>
</dbReference>
<dbReference type="Proteomes" id="UP001162131">
    <property type="component" value="Unassembled WGS sequence"/>
</dbReference>
<evidence type="ECO:0000313" key="7">
    <source>
        <dbReference type="EMBL" id="CAG9324083.1"/>
    </source>
</evidence>
<dbReference type="InterPro" id="IPR001841">
    <property type="entry name" value="Znf_RING"/>
</dbReference>
<dbReference type="InterPro" id="IPR027370">
    <property type="entry name" value="Znf-RING_euk"/>
</dbReference>
<comment type="caution">
    <text evidence="7">The sequence shown here is derived from an EMBL/GenBank/DDBJ whole genome shotgun (WGS) entry which is preliminary data.</text>
</comment>
<dbReference type="PROSITE" id="PS00518">
    <property type="entry name" value="ZF_RING_1"/>
    <property type="match status" value="1"/>
</dbReference>
<keyword evidence="5" id="KW-1133">Transmembrane helix</keyword>
<keyword evidence="1" id="KW-0479">Metal-binding</keyword>
<dbReference type="PANTHER" id="PTHR23327">
    <property type="entry name" value="RING FINGER PROTEIN 127"/>
    <property type="match status" value="1"/>
</dbReference>
<organism evidence="7 8">
    <name type="scientific">Blepharisma stoltei</name>
    <dbReference type="NCBI Taxonomy" id="1481888"/>
    <lineage>
        <taxon>Eukaryota</taxon>
        <taxon>Sar</taxon>
        <taxon>Alveolata</taxon>
        <taxon>Ciliophora</taxon>
        <taxon>Postciliodesmatophora</taxon>
        <taxon>Heterotrichea</taxon>
        <taxon>Heterotrichida</taxon>
        <taxon>Blepharismidae</taxon>
        <taxon>Blepharisma</taxon>
    </lineage>
</organism>
<gene>
    <name evidence="7" type="ORF">BSTOLATCC_MIC35104</name>
</gene>
<dbReference type="InterPro" id="IPR013083">
    <property type="entry name" value="Znf_RING/FYVE/PHD"/>
</dbReference>
<dbReference type="SMART" id="SM00184">
    <property type="entry name" value="RING"/>
    <property type="match status" value="1"/>
</dbReference>
<dbReference type="InterPro" id="IPR017907">
    <property type="entry name" value="Znf_RING_CS"/>
</dbReference>
<evidence type="ECO:0000256" key="3">
    <source>
        <dbReference type="ARBA" id="ARBA00022833"/>
    </source>
</evidence>
<protein>
    <recommendedName>
        <fullName evidence="6">RING-type domain-containing protein</fullName>
    </recommendedName>
</protein>
<dbReference type="EMBL" id="CAJZBQ010000035">
    <property type="protein sequence ID" value="CAG9324083.1"/>
    <property type="molecule type" value="Genomic_DNA"/>
</dbReference>
<evidence type="ECO:0000256" key="4">
    <source>
        <dbReference type="PROSITE-ProRule" id="PRU00175"/>
    </source>
</evidence>
<dbReference type="PROSITE" id="PS50089">
    <property type="entry name" value="ZF_RING_2"/>
    <property type="match status" value="1"/>
</dbReference>
<feature type="transmembrane region" description="Helical" evidence="5">
    <location>
        <begin position="130"/>
        <end position="152"/>
    </location>
</feature>
<proteinExistence type="predicted"/>
<evidence type="ECO:0000256" key="5">
    <source>
        <dbReference type="SAM" id="Phobius"/>
    </source>
</evidence>
<accession>A0AAU9JCT8</accession>
<sequence>MENISVASGATECPICLDTFHFPTSTPCGHNFCLTCIENLIKHKFFTVKCPICRSYIPRSGYQINKLLDDVLTVLYPSEYIKGKIDDIWSSSQKPKTKTFHIRKTIMILIAIIGLILLKKKIAIKIINKIWILLSKFSSLIVTILFGQYAVYGHMLVSNIINIIFRTSIVW</sequence>